<sequence>MAEELPFEVVRQFGDFELRQYPDHVLAQVSTDGDFTSVTNSGFYPLFNYISGGNSQSKQIAMTAPVLQESVSTNRHLVSFVMPQNFRLEDLPNPTNSPVTIKAVPGHLAAVIKFSGSWSQQLLNKKAELLLAAVKREGLQPIGEPYFARFDPPWKPGFLRRNEVLLMVESGLR</sequence>
<evidence type="ECO:0000313" key="2">
    <source>
        <dbReference type="Proteomes" id="UP000243784"/>
    </source>
</evidence>
<organism evidence="1 2">
    <name type="scientific">Candidatus Rhodoluna planktonica</name>
    <dbReference type="NCBI Taxonomy" id="535712"/>
    <lineage>
        <taxon>Bacteria</taxon>
        <taxon>Bacillati</taxon>
        <taxon>Actinomycetota</taxon>
        <taxon>Actinomycetes</taxon>
        <taxon>Micrococcales</taxon>
        <taxon>Microbacteriaceae</taxon>
        <taxon>Luna cluster</taxon>
        <taxon>Luna-1 subcluster</taxon>
        <taxon>Rhodoluna</taxon>
    </lineage>
</organism>
<reference evidence="1 2" key="1">
    <citation type="journal article" date="2016" name="Biochim. Biophys. Acta">
        <title>Photochemical characterization of actinorhodopsin and its functional existence in the natural host.</title>
        <authorList>
            <person name="Nakamura S."/>
            <person name="Kikukawa T."/>
            <person name="Tamogami J."/>
            <person name="Kamiya M."/>
            <person name="Aizawa T."/>
            <person name="Hahn M.W."/>
            <person name="Ihara K."/>
            <person name="Kamo N."/>
            <person name="Demura M."/>
        </authorList>
    </citation>
    <scope>NUCLEOTIDE SEQUENCE [LARGE SCALE GENOMIC DNA]</scope>
    <source>
        <strain evidence="1 2">MWH-Dar1</strain>
    </source>
</reference>
<dbReference type="InterPro" id="IPR006917">
    <property type="entry name" value="SOUL_heme-bd"/>
</dbReference>
<dbReference type="PANTHER" id="PTHR11220">
    <property type="entry name" value="HEME-BINDING PROTEIN-RELATED"/>
    <property type="match status" value="1"/>
</dbReference>
<dbReference type="InterPro" id="IPR011256">
    <property type="entry name" value="Reg_factor_effector_dom_sf"/>
</dbReference>
<gene>
    <name evidence="1" type="ORF">A4Z71_06420</name>
</gene>
<dbReference type="EMBL" id="CP015208">
    <property type="protein sequence ID" value="AOY56574.1"/>
    <property type="molecule type" value="Genomic_DNA"/>
</dbReference>
<dbReference type="SUPFAM" id="SSF55136">
    <property type="entry name" value="Probable bacterial effector-binding domain"/>
    <property type="match status" value="1"/>
</dbReference>
<protein>
    <recommendedName>
        <fullName evidence="3">Heme-binding protein</fullName>
    </recommendedName>
</protein>
<dbReference type="OrthoDB" id="2156220at2"/>
<dbReference type="STRING" id="535712.A4Z71_06420"/>
<dbReference type="Gene3D" id="3.20.80.10">
    <property type="entry name" value="Regulatory factor, effector binding domain"/>
    <property type="match status" value="1"/>
</dbReference>
<name>A0A1D9E0J1_9MICO</name>
<evidence type="ECO:0008006" key="3">
    <source>
        <dbReference type="Google" id="ProtNLM"/>
    </source>
</evidence>
<dbReference type="PANTHER" id="PTHR11220:SF1">
    <property type="entry name" value="HEME-BINDING PROTEIN 2"/>
    <property type="match status" value="1"/>
</dbReference>
<accession>A0A1D9E0J1</accession>
<keyword evidence="2" id="KW-1185">Reference proteome</keyword>
<dbReference type="AlphaFoldDB" id="A0A1D9E0J1"/>
<dbReference type="Pfam" id="PF04832">
    <property type="entry name" value="SOUL"/>
    <property type="match status" value="1"/>
</dbReference>
<dbReference type="Proteomes" id="UP000243784">
    <property type="component" value="Chromosome"/>
</dbReference>
<evidence type="ECO:0000313" key="1">
    <source>
        <dbReference type="EMBL" id="AOY56574.1"/>
    </source>
</evidence>
<proteinExistence type="predicted"/>
<dbReference type="RefSeq" id="WP_070955072.1">
    <property type="nucleotide sequence ID" value="NZ_CP015208.1"/>
</dbReference>
<dbReference type="KEGG" id="rpla:A4Z71_06420"/>